<dbReference type="SUPFAM" id="SSF52540">
    <property type="entry name" value="P-loop containing nucleoside triphosphate hydrolases"/>
    <property type="match status" value="1"/>
</dbReference>
<dbReference type="InterPro" id="IPR000194">
    <property type="entry name" value="ATPase_F1/V1/A1_a/bsu_nucl-bd"/>
</dbReference>
<evidence type="ECO:0000256" key="6">
    <source>
        <dbReference type="ARBA" id="ARBA00022840"/>
    </source>
</evidence>
<dbReference type="NCBIfam" id="TIGR01026">
    <property type="entry name" value="fliI_yscN"/>
    <property type="match status" value="1"/>
</dbReference>
<feature type="domain" description="AAA+ ATPase" evidence="14">
    <location>
        <begin position="186"/>
        <end position="367"/>
    </location>
</feature>
<dbReference type="Proteomes" id="UP000581206">
    <property type="component" value="Unassembled WGS sequence"/>
</dbReference>
<comment type="subcellular location">
    <subcellularLocation>
        <location evidence="1">Cytoplasm</location>
    </subcellularLocation>
</comment>
<keyword evidence="6" id="KW-0067">ATP-binding</keyword>
<dbReference type="PANTHER" id="PTHR15184">
    <property type="entry name" value="ATP SYNTHASE"/>
    <property type="match status" value="1"/>
</dbReference>
<dbReference type="CDD" id="cd01136">
    <property type="entry name" value="ATPase_flagellum-secretory_path_III"/>
    <property type="match status" value="1"/>
</dbReference>
<dbReference type="GO" id="GO:0046933">
    <property type="term" value="F:proton-transporting ATP synthase activity, rotational mechanism"/>
    <property type="evidence" value="ECO:0007669"/>
    <property type="project" value="TreeGrafter"/>
</dbReference>
<keyword evidence="5" id="KW-0547">Nucleotide-binding</keyword>
<evidence type="ECO:0000256" key="9">
    <source>
        <dbReference type="ARBA" id="ARBA00023065"/>
    </source>
</evidence>
<feature type="region of interest" description="Disordered" evidence="13">
    <location>
        <begin position="1"/>
        <end position="25"/>
    </location>
</feature>
<evidence type="ECO:0000256" key="11">
    <source>
        <dbReference type="ARBA" id="ARBA00023196"/>
    </source>
</evidence>
<keyword evidence="11" id="KW-0066">ATP synthesis</keyword>
<evidence type="ECO:0000256" key="12">
    <source>
        <dbReference type="ARBA" id="ARBA00034006"/>
    </source>
</evidence>
<dbReference type="Pfam" id="PF18269">
    <property type="entry name" value="T3SS_ATPase_C"/>
    <property type="match status" value="1"/>
</dbReference>
<keyword evidence="16" id="KW-1185">Reference proteome</keyword>
<sequence length="470" mass="48626">MTGPVLPAQRDAATTGSPRAAAVRPAPAFHPTAELAPRWHRALTAAAPERTGTVRGVVGLTVEVAGTGAAVGELVGIDSGATETLAEVVATGAGSAHCMPLGPTHGLRAGMRVRPHRRALSAPVGPGLLGRVLDGLGRPIDGKGPLTGIDQVEVTGHAPHPLARARVDQPLELGVRVLDTLVAAGRGQRLGLFAGSGVGKSSLLSMIARGTEAQVSVIALVGERGREVREFLEDDLGPEGLARSVVVVATSDEPPAVRLRSAFVATRIAEWFRDRGDDVVLMMDSLTRVAMAQREVGLSVGEPPATRGYPPSTFALLAQLLERAGTGPVGSVTGLYTVLVDGDDHNEPIADAARSILDGHVVLDRKLAVAGHFPSVDALGSISRVASRVLDGGQKQLATQLRRVMAARRQAQDLLDVGAYVAGSNPLVDAAVAHAGAIDDFLRQGMDEAAPAAQSWSRLAALVDAMGEIR</sequence>
<dbReference type="SMART" id="SM00382">
    <property type="entry name" value="AAA"/>
    <property type="match status" value="1"/>
</dbReference>
<dbReference type="Pfam" id="PF02874">
    <property type="entry name" value="ATP-synt_ab_N"/>
    <property type="match status" value="1"/>
</dbReference>
<comment type="caution">
    <text evidence="15">The sequence shown here is derived from an EMBL/GenBank/DDBJ whole genome shotgun (WGS) entry which is preliminary data.</text>
</comment>
<accession>A0A7X6QZ93</accession>
<dbReference type="InterPro" id="IPR050053">
    <property type="entry name" value="ATPase_alpha/beta_chains"/>
</dbReference>
<dbReference type="GO" id="GO:0045259">
    <property type="term" value="C:proton-transporting ATP synthase complex"/>
    <property type="evidence" value="ECO:0007669"/>
    <property type="project" value="UniProtKB-KW"/>
</dbReference>
<dbReference type="PANTHER" id="PTHR15184:SF9">
    <property type="entry name" value="SPI-1 TYPE 3 SECRETION SYSTEM ATPASE"/>
    <property type="match status" value="1"/>
</dbReference>
<dbReference type="Gene3D" id="3.40.50.12240">
    <property type="match status" value="1"/>
</dbReference>
<dbReference type="InterPro" id="IPR004100">
    <property type="entry name" value="ATPase_F1/V1/A1_a/bsu_N"/>
</dbReference>
<dbReference type="GO" id="GO:0030254">
    <property type="term" value="P:protein secretion by the type III secretion system"/>
    <property type="evidence" value="ECO:0007669"/>
    <property type="project" value="InterPro"/>
</dbReference>
<evidence type="ECO:0000256" key="8">
    <source>
        <dbReference type="ARBA" id="ARBA00022967"/>
    </source>
</evidence>
<keyword evidence="8" id="KW-1278">Translocase</keyword>
<evidence type="ECO:0000256" key="4">
    <source>
        <dbReference type="ARBA" id="ARBA00022490"/>
    </source>
</evidence>
<evidence type="ECO:0000256" key="3">
    <source>
        <dbReference type="ARBA" id="ARBA00022475"/>
    </source>
</evidence>
<evidence type="ECO:0000313" key="16">
    <source>
        <dbReference type="Proteomes" id="UP000581206"/>
    </source>
</evidence>
<keyword evidence="11" id="KW-0139">CF(1)</keyword>
<dbReference type="InterPro" id="IPR003593">
    <property type="entry name" value="AAA+_ATPase"/>
</dbReference>
<keyword evidence="3" id="KW-1003">Cell membrane</keyword>
<keyword evidence="7" id="KW-0653">Protein transport</keyword>
<organism evidence="15 16">
    <name type="scientific">Cellulomonas denverensis</name>
    <dbReference type="NCBI Taxonomy" id="264297"/>
    <lineage>
        <taxon>Bacteria</taxon>
        <taxon>Bacillati</taxon>
        <taxon>Actinomycetota</taxon>
        <taxon>Actinomycetes</taxon>
        <taxon>Micrococcales</taxon>
        <taxon>Cellulomonadaceae</taxon>
        <taxon>Cellulomonas</taxon>
    </lineage>
</organism>
<reference evidence="15 16" key="1">
    <citation type="submission" date="2020-04" db="EMBL/GenBank/DDBJ databases">
        <title>MicrobeNet Type strains.</title>
        <authorList>
            <person name="Nicholson A.C."/>
        </authorList>
    </citation>
    <scope>NUCLEOTIDE SEQUENCE [LARGE SCALE GENOMIC DNA]</scope>
    <source>
        <strain evidence="15 16">ATCC BAA-788</strain>
    </source>
</reference>
<evidence type="ECO:0000256" key="2">
    <source>
        <dbReference type="ARBA" id="ARBA00022448"/>
    </source>
</evidence>
<dbReference type="InterPro" id="IPR027417">
    <property type="entry name" value="P-loop_NTPase"/>
</dbReference>
<keyword evidence="4" id="KW-0963">Cytoplasm</keyword>
<keyword evidence="2" id="KW-0813">Transport</keyword>
<dbReference type="FunFam" id="3.40.50.12240:FF:000002">
    <property type="entry name" value="Flagellum-specific ATP synthase FliI"/>
    <property type="match status" value="1"/>
</dbReference>
<dbReference type="RefSeq" id="WP_168629997.1">
    <property type="nucleotide sequence ID" value="NZ_BONL01000001.1"/>
</dbReference>
<dbReference type="Pfam" id="PF00006">
    <property type="entry name" value="ATP-synt_ab"/>
    <property type="match status" value="1"/>
</dbReference>
<dbReference type="EMBL" id="JAAXOX010000004">
    <property type="protein sequence ID" value="NKY22856.1"/>
    <property type="molecule type" value="Genomic_DNA"/>
</dbReference>
<dbReference type="GO" id="GO:0008564">
    <property type="term" value="F:protein-exporting ATPase activity"/>
    <property type="evidence" value="ECO:0007669"/>
    <property type="project" value="UniProtKB-EC"/>
</dbReference>
<gene>
    <name evidence="15" type="ORF">HGA03_09290</name>
</gene>
<dbReference type="InterPro" id="IPR020003">
    <property type="entry name" value="ATPase_a/bsu_AS"/>
</dbReference>
<evidence type="ECO:0000256" key="13">
    <source>
        <dbReference type="SAM" id="MobiDB-lite"/>
    </source>
</evidence>
<evidence type="ECO:0000256" key="7">
    <source>
        <dbReference type="ARBA" id="ARBA00022927"/>
    </source>
</evidence>
<dbReference type="GO" id="GO:0005524">
    <property type="term" value="F:ATP binding"/>
    <property type="evidence" value="ECO:0007669"/>
    <property type="project" value="UniProtKB-KW"/>
</dbReference>
<evidence type="ECO:0000256" key="1">
    <source>
        <dbReference type="ARBA" id="ARBA00004496"/>
    </source>
</evidence>
<dbReference type="GO" id="GO:0030257">
    <property type="term" value="C:type III protein secretion system complex"/>
    <property type="evidence" value="ECO:0007669"/>
    <property type="project" value="InterPro"/>
</dbReference>
<dbReference type="GO" id="GO:0005737">
    <property type="term" value="C:cytoplasm"/>
    <property type="evidence" value="ECO:0007669"/>
    <property type="project" value="UniProtKB-SubCell"/>
</dbReference>
<proteinExistence type="predicted"/>
<keyword evidence="10" id="KW-0472">Membrane</keyword>
<comment type="catalytic activity">
    <reaction evidence="12">
        <text>ATP + H2O + cellular proteinSide 1 = ADP + phosphate + cellular proteinSide 2.</text>
        <dbReference type="EC" id="7.4.2.8"/>
    </reaction>
</comment>
<evidence type="ECO:0000256" key="10">
    <source>
        <dbReference type="ARBA" id="ARBA00023136"/>
    </source>
</evidence>
<dbReference type="GO" id="GO:0016887">
    <property type="term" value="F:ATP hydrolysis activity"/>
    <property type="evidence" value="ECO:0007669"/>
    <property type="project" value="InterPro"/>
</dbReference>
<evidence type="ECO:0000256" key="5">
    <source>
        <dbReference type="ARBA" id="ARBA00022741"/>
    </source>
</evidence>
<dbReference type="PROSITE" id="PS00152">
    <property type="entry name" value="ATPASE_ALPHA_BETA"/>
    <property type="match status" value="1"/>
</dbReference>
<dbReference type="AlphaFoldDB" id="A0A7X6QZ93"/>
<evidence type="ECO:0000313" key="15">
    <source>
        <dbReference type="EMBL" id="NKY22856.1"/>
    </source>
</evidence>
<protein>
    <submittedName>
        <fullName evidence="15">FliI/YscN family ATPase</fullName>
    </submittedName>
</protein>
<dbReference type="InterPro" id="IPR005714">
    <property type="entry name" value="ATPase_T3SS_FliI/YscN"/>
</dbReference>
<evidence type="ECO:0000259" key="14">
    <source>
        <dbReference type="SMART" id="SM00382"/>
    </source>
</evidence>
<keyword evidence="9" id="KW-0406">Ion transport</keyword>
<dbReference type="InterPro" id="IPR040627">
    <property type="entry name" value="T3SS_ATPase_C"/>
</dbReference>
<name>A0A7X6QZ93_9CELL</name>